<dbReference type="RefSeq" id="WP_074750088.1">
    <property type="nucleotide sequence ID" value="NZ_CAXVJC010000006.1"/>
</dbReference>
<reference evidence="9 10" key="1">
    <citation type="submission" date="2016-10" db="EMBL/GenBank/DDBJ databases">
        <authorList>
            <person name="de Groot N.N."/>
        </authorList>
    </citation>
    <scope>NUCLEOTIDE SEQUENCE [LARGE SCALE GENOMIC DNA]</scope>
    <source>
        <strain evidence="9 10">M79</strain>
    </source>
</reference>
<evidence type="ECO:0000313" key="10">
    <source>
        <dbReference type="Proteomes" id="UP000181969"/>
    </source>
</evidence>
<dbReference type="PANTHER" id="PTHR34296">
    <property type="entry name" value="TRANSCRIPTIONAL ACTIVATOR PROTEIN MED"/>
    <property type="match status" value="1"/>
</dbReference>
<evidence type="ECO:0000256" key="1">
    <source>
        <dbReference type="ARBA" id="ARBA00004193"/>
    </source>
</evidence>
<dbReference type="OrthoDB" id="9784230at2"/>
<dbReference type="SUPFAM" id="SSF53822">
    <property type="entry name" value="Periplasmic binding protein-like I"/>
    <property type="match status" value="1"/>
</dbReference>
<dbReference type="GO" id="GO:0005886">
    <property type="term" value="C:plasma membrane"/>
    <property type="evidence" value="ECO:0007669"/>
    <property type="project" value="UniProtKB-SubCell"/>
</dbReference>
<dbReference type="PANTHER" id="PTHR34296:SF2">
    <property type="entry name" value="ABC TRANSPORTER GUANOSINE-BINDING PROTEIN NUPN"/>
    <property type="match status" value="1"/>
</dbReference>
<evidence type="ECO:0000256" key="3">
    <source>
        <dbReference type="ARBA" id="ARBA00022475"/>
    </source>
</evidence>
<dbReference type="AlphaFoldDB" id="A0A1I4EYJ7"/>
<feature type="signal peptide" evidence="7">
    <location>
        <begin position="1"/>
        <end position="20"/>
    </location>
</feature>
<evidence type="ECO:0000256" key="7">
    <source>
        <dbReference type="SAM" id="SignalP"/>
    </source>
</evidence>
<gene>
    <name evidence="9" type="ORF">SAMN05216438_101292</name>
</gene>
<proteinExistence type="inferred from homology"/>
<dbReference type="Proteomes" id="UP000181969">
    <property type="component" value="Unassembled WGS sequence"/>
</dbReference>
<evidence type="ECO:0000313" key="9">
    <source>
        <dbReference type="EMBL" id="SFL10805.1"/>
    </source>
</evidence>
<accession>A0A1I4EYJ7</accession>
<evidence type="ECO:0000256" key="4">
    <source>
        <dbReference type="ARBA" id="ARBA00022729"/>
    </source>
</evidence>
<evidence type="ECO:0000256" key="6">
    <source>
        <dbReference type="ARBA" id="ARBA00023288"/>
    </source>
</evidence>
<evidence type="ECO:0000256" key="5">
    <source>
        <dbReference type="ARBA" id="ARBA00023136"/>
    </source>
</evidence>
<evidence type="ECO:0000256" key="2">
    <source>
        <dbReference type="ARBA" id="ARBA00008610"/>
    </source>
</evidence>
<dbReference type="InterPro" id="IPR050957">
    <property type="entry name" value="BMP_lipoprotein"/>
</dbReference>
<dbReference type="CDD" id="cd06354">
    <property type="entry name" value="PBP1_PrnA-like"/>
    <property type="match status" value="1"/>
</dbReference>
<keyword evidence="4 7" id="KW-0732">Signal</keyword>
<comment type="similarity">
    <text evidence="2">Belongs to the BMP lipoprotein family.</text>
</comment>
<comment type="subcellular location">
    <subcellularLocation>
        <location evidence="1">Cell membrane</location>
        <topology evidence="1">Lipid-anchor</topology>
    </subcellularLocation>
</comment>
<dbReference type="InterPro" id="IPR003760">
    <property type="entry name" value="PnrA-like"/>
</dbReference>
<dbReference type="EMBL" id="FOTJ01000001">
    <property type="protein sequence ID" value="SFL10805.1"/>
    <property type="molecule type" value="Genomic_DNA"/>
</dbReference>
<feature type="chain" id="PRO_5039098050" evidence="7">
    <location>
        <begin position="21"/>
        <end position="350"/>
    </location>
</feature>
<keyword evidence="6" id="KW-0449">Lipoprotein</keyword>
<keyword evidence="5" id="KW-0472">Membrane</keyword>
<dbReference type="Gene3D" id="3.40.50.2300">
    <property type="match status" value="2"/>
</dbReference>
<dbReference type="Pfam" id="PF02608">
    <property type="entry name" value="Bmp"/>
    <property type="match status" value="1"/>
</dbReference>
<feature type="domain" description="ABC transporter substrate-binding protein PnrA-like" evidence="8">
    <location>
        <begin position="39"/>
        <end position="349"/>
    </location>
</feature>
<sequence length="350" mass="36763">MNKRIFAVGALALASVAVLAGCRGRDAASGGEAKTDLNVAMITDTGGVDDRSFNQSAWEGLQAWGKENNLSRGKGINYFQSNSASDYTANFNSAVSGGYDLVFGIGFGLQEATSQAAKNNPDTKFAIIDSVIENQENVVSATFADQESAYLAGVAAAKTTKTNHVGFIGGIASDIITAFQVGFQEGVKSVNPNIKVDVQYAGSFSDAGKGKTIASAMYSGGADIIYQAAGGVGTGVFTEARVLNETKNEADKVWVIGVDRDQESEGDFKSKDGKDSNFVLASTLKEVGNVVKDVSNKTKDNKFPGGEILKYDLKNSGVALARNNTSDEAWKAVETAKEKIINGEITVPAK</sequence>
<dbReference type="InterPro" id="IPR028082">
    <property type="entry name" value="Peripla_BP_I"/>
</dbReference>
<evidence type="ECO:0000259" key="8">
    <source>
        <dbReference type="Pfam" id="PF02608"/>
    </source>
</evidence>
<name>A0A1I4EYJ7_9LACT</name>
<protein>
    <submittedName>
        <fullName evidence="9">Nucleoside-binding protein</fullName>
    </submittedName>
</protein>
<organism evidence="9 10">
    <name type="scientific">Lactococcus garvieae</name>
    <dbReference type="NCBI Taxonomy" id="1363"/>
    <lineage>
        <taxon>Bacteria</taxon>
        <taxon>Bacillati</taxon>
        <taxon>Bacillota</taxon>
        <taxon>Bacilli</taxon>
        <taxon>Lactobacillales</taxon>
        <taxon>Streptococcaceae</taxon>
        <taxon>Lactococcus</taxon>
    </lineage>
</organism>
<keyword evidence="3" id="KW-1003">Cell membrane</keyword>
<dbReference type="PROSITE" id="PS51257">
    <property type="entry name" value="PROKAR_LIPOPROTEIN"/>
    <property type="match status" value="1"/>
</dbReference>